<gene>
    <name evidence="2" type="ORF">LX32DRAFT_396415</name>
</gene>
<feature type="compositionally biased region" description="Pro residues" evidence="1">
    <location>
        <begin position="169"/>
        <end position="182"/>
    </location>
</feature>
<dbReference type="AlphaFoldDB" id="A0AAD9HSE1"/>
<feature type="region of interest" description="Disordered" evidence="1">
    <location>
        <begin position="163"/>
        <end position="199"/>
    </location>
</feature>
<comment type="caution">
    <text evidence="2">The sequence shown here is derived from an EMBL/GenBank/DDBJ whole genome shotgun (WGS) entry which is preliminary data.</text>
</comment>
<evidence type="ECO:0000313" key="3">
    <source>
        <dbReference type="Proteomes" id="UP001232148"/>
    </source>
</evidence>
<accession>A0AAD9HSE1</accession>
<reference evidence="2" key="1">
    <citation type="submission" date="2021-06" db="EMBL/GenBank/DDBJ databases">
        <title>Comparative genomics, transcriptomics and evolutionary studies reveal genomic signatures of adaptation to plant cell wall in hemibiotrophic fungi.</title>
        <authorList>
            <consortium name="DOE Joint Genome Institute"/>
            <person name="Baroncelli R."/>
            <person name="Diaz J.F."/>
            <person name="Benocci T."/>
            <person name="Peng M."/>
            <person name="Battaglia E."/>
            <person name="Haridas S."/>
            <person name="Andreopoulos W."/>
            <person name="Labutti K."/>
            <person name="Pangilinan J."/>
            <person name="Floch G.L."/>
            <person name="Makela M.R."/>
            <person name="Henrissat B."/>
            <person name="Grigoriev I.V."/>
            <person name="Crouch J.A."/>
            <person name="De Vries R.P."/>
            <person name="Sukno S.A."/>
            <person name="Thon M.R."/>
        </authorList>
    </citation>
    <scope>NUCLEOTIDE SEQUENCE</scope>
    <source>
        <strain evidence="2">MAFF235873</strain>
    </source>
</reference>
<evidence type="ECO:0000256" key="1">
    <source>
        <dbReference type="SAM" id="MobiDB-lite"/>
    </source>
</evidence>
<proteinExistence type="predicted"/>
<organism evidence="2 3">
    <name type="scientific">Colletotrichum zoysiae</name>
    <dbReference type="NCBI Taxonomy" id="1216348"/>
    <lineage>
        <taxon>Eukaryota</taxon>
        <taxon>Fungi</taxon>
        <taxon>Dikarya</taxon>
        <taxon>Ascomycota</taxon>
        <taxon>Pezizomycotina</taxon>
        <taxon>Sordariomycetes</taxon>
        <taxon>Hypocreomycetidae</taxon>
        <taxon>Glomerellales</taxon>
        <taxon>Glomerellaceae</taxon>
        <taxon>Colletotrichum</taxon>
        <taxon>Colletotrichum graminicola species complex</taxon>
    </lineage>
</organism>
<keyword evidence="3" id="KW-1185">Reference proteome</keyword>
<sequence length="199" mass="21860">MLSRNKAVSAGGKRGERYYTGNIRMQPRSISTHPEKCGTNEPRAAVCSRQMHLTRIAALPGIINCCTSPQFTYGWFTYLGMRRDQTITVVRTLLPTLPTDRQPTTTGEKRTFVKARCSSRGIHDSVCSHSVYFLGQGPQLPRTHWTSSTKRVTSSCADVDTPACIVDPSHPPSLPDSQPPSPTEGRTALCYPPPPSAFP</sequence>
<dbReference type="Proteomes" id="UP001232148">
    <property type="component" value="Unassembled WGS sequence"/>
</dbReference>
<protein>
    <submittedName>
        <fullName evidence="2">Uncharacterized protein</fullName>
    </submittedName>
</protein>
<evidence type="ECO:0000313" key="2">
    <source>
        <dbReference type="EMBL" id="KAK2034445.1"/>
    </source>
</evidence>
<dbReference type="EMBL" id="MU842814">
    <property type="protein sequence ID" value="KAK2034445.1"/>
    <property type="molecule type" value="Genomic_DNA"/>
</dbReference>
<name>A0AAD9HSE1_9PEZI</name>